<name>A0A7R9JTT5_TIMGE</name>
<reference evidence="1" key="1">
    <citation type="submission" date="2020-11" db="EMBL/GenBank/DDBJ databases">
        <authorList>
            <person name="Tran Van P."/>
        </authorList>
    </citation>
    <scope>NUCLEOTIDE SEQUENCE</scope>
</reference>
<protein>
    <submittedName>
        <fullName evidence="1">Uncharacterized protein</fullName>
    </submittedName>
</protein>
<accession>A0A7R9JTT5</accession>
<evidence type="ECO:0000313" key="1">
    <source>
        <dbReference type="EMBL" id="CAD7589384.1"/>
    </source>
</evidence>
<dbReference type="AlphaFoldDB" id="A0A7R9JTT5"/>
<sequence>MESELYKASHNISYTWQPDILLARWMRTGPVTIVLFDWSETLPPHSQDQCSLEQGLFKHDPVKARGRLVVELESVPTFVGRESGKPFWKTTLSTPSQDLNPDLPVIANTRVTPKTMRPCVLFTIKNRVHGTSDPRHRGLQTLAIDVEVELHMVEVAFVSHSLLINSDRMKPRSGDWVVRIYFLQEAAITAPSSSSCVRPTPVVPRTNMSPSWGSGDILASSLLLCLMMASEQRTQDSSSLPPGARFMSDIRVASPTPHTPGNDMLP</sequence>
<organism evidence="1">
    <name type="scientific">Timema genevievae</name>
    <name type="common">Walking stick</name>
    <dbReference type="NCBI Taxonomy" id="629358"/>
    <lineage>
        <taxon>Eukaryota</taxon>
        <taxon>Metazoa</taxon>
        <taxon>Ecdysozoa</taxon>
        <taxon>Arthropoda</taxon>
        <taxon>Hexapoda</taxon>
        <taxon>Insecta</taxon>
        <taxon>Pterygota</taxon>
        <taxon>Neoptera</taxon>
        <taxon>Polyneoptera</taxon>
        <taxon>Phasmatodea</taxon>
        <taxon>Timematodea</taxon>
        <taxon>Timematoidea</taxon>
        <taxon>Timematidae</taxon>
        <taxon>Timema</taxon>
    </lineage>
</organism>
<dbReference type="EMBL" id="OE840055">
    <property type="protein sequence ID" value="CAD7589384.1"/>
    <property type="molecule type" value="Genomic_DNA"/>
</dbReference>
<proteinExistence type="predicted"/>
<gene>
    <name evidence="1" type="ORF">TGEB3V08_LOCUS3344</name>
</gene>